<protein>
    <submittedName>
        <fullName evidence="3">3-oxoacyl-[acyl-carrier protein] reductase</fullName>
        <ecNumber evidence="3">1.1.1.100</ecNumber>
    </submittedName>
</protein>
<dbReference type="PRINTS" id="PR00080">
    <property type="entry name" value="SDRFAMILY"/>
</dbReference>
<keyword evidence="2 3" id="KW-0560">Oxidoreductase</keyword>
<dbReference type="EC" id="1.1.1.100" evidence="3"/>
<dbReference type="InterPro" id="IPR002347">
    <property type="entry name" value="SDR_fam"/>
</dbReference>
<dbReference type="SUPFAM" id="SSF51735">
    <property type="entry name" value="NAD(P)-binding Rossmann-fold domains"/>
    <property type="match status" value="1"/>
</dbReference>
<dbReference type="EMBL" id="UOFB01000127">
    <property type="protein sequence ID" value="VAW46236.1"/>
    <property type="molecule type" value="Genomic_DNA"/>
</dbReference>
<dbReference type="Pfam" id="PF13561">
    <property type="entry name" value="adh_short_C2"/>
    <property type="match status" value="1"/>
</dbReference>
<dbReference type="PANTHER" id="PTHR43639:SF1">
    <property type="entry name" value="SHORT-CHAIN DEHYDROGENASE_REDUCTASE FAMILY PROTEIN"/>
    <property type="match status" value="1"/>
</dbReference>
<evidence type="ECO:0000256" key="1">
    <source>
        <dbReference type="ARBA" id="ARBA00006484"/>
    </source>
</evidence>
<sequence>MKGLNGKRILITGASSGIGAGMARVLAREGCCLVLHYHCNQTGVEKTLQAVTKLGADASILKCDFRETASLADFFKQAWQVFDGLDGLVNNAGVVSKTTALKDADGTQFMETMAVNLNAPYLLSTAFAQACISAKQAGAIVNNSSIHAQATCEWFSAYAASKAALDAMSKVQAVEWGQYQIRVNVLAPGVVPVERTDAILSQPNMAKKWHDKIPAGRYGTTEEMGEATAYLLSDATAWMTGSVLTLDGGLIARGNYPSR</sequence>
<accession>A0A3B0WPQ2</accession>
<reference evidence="3" key="1">
    <citation type="submission" date="2018-06" db="EMBL/GenBank/DDBJ databases">
        <authorList>
            <person name="Zhirakovskaya E."/>
        </authorList>
    </citation>
    <scope>NUCLEOTIDE SEQUENCE</scope>
</reference>
<evidence type="ECO:0000313" key="3">
    <source>
        <dbReference type="EMBL" id="VAW46236.1"/>
    </source>
</evidence>
<dbReference type="InterPro" id="IPR020904">
    <property type="entry name" value="Sc_DH/Rdtase_CS"/>
</dbReference>
<dbReference type="AlphaFoldDB" id="A0A3B0WPQ2"/>
<dbReference type="PROSITE" id="PS00061">
    <property type="entry name" value="ADH_SHORT"/>
    <property type="match status" value="1"/>
</dbReference>
<name>A0A3B0WPQ2_9ZZZZ</name>
<dbReference type="GO" id="GO:0004316">
    <property type="term" value="F:3-oxoacyl-[acyl-carrier-protein] reductase (NADPH) activity"/>
    <property type="evidence" value="ECO:0007669"/>
    <property type="project" value="UniProtKB-EC"/>
</dbReference>
<evidence type="ECO:0000256" key="2">
    <source>
        <dbReference type="ARBA" id="ARBA00023002"/>
    </source>
</evidence>
<proteinExistence type="inferred from homology"/>
<dbReference type="PANTHER" id="PTHR43639">
    <property type="entry name" value="OXIDOREDUCTASE, SHORT-CHAIN DEHYDROGENASE/REDUCTASE FAMILY (AFU_ORTHOLOGUE AFUA_5G02870)"/>
    <property type="match status" value="1"/>
</dbReference>
<dbReference type="Gene3D" id="3.40.50.720">
    <property type="entry name" value="NAD(P)-binding Rossmann-like Domain"/>
    <property type="match status" value="1"/>
</dbReference>
<dbReference type="CDD" id="cd05233">
    <property type="entry name" value="SDR_c"/>
    <property type="match status" value="1"/>
</dbReference>
<dbReference type="FunFam" id="3.40.50.720:FF:000084">
    <property type="entry name" value="Short-chain dehydrogenase reductase"/>
    <property type="match status" value="1"/>
</dbReference>
<comment type="similarity">
    <text evidence="1">Belongs to the short-chain dehydrogenases/reductases (SDR) family.</text>
</comment>
<dbReference type="InterPro" id="IPR036291">
    <property type="entry name" value="NAD(P)-bd_dom_sf"/>
</dbReference>
<dbReference type="PRINTS" id="PR00081">
    <property type="entry name" value="GDHRDH"/>
</dbReference>
<gene>
    <name evidence="3" type="ORF">MNBD_GAMMA04-284</name>
</gene>
<organism evidence="3">
    <name type="scientific">hydrothermal vent metagenome</name>
    <dbReference type="NCBI Taxonomy" id="652676"/>
    <lineage>
        <taxon>unclassified sequences</taxon>
        <taxon>metagenomes</taxon>
        <taxon>ecological metagenomes</taxon>
    </lineage>
</organism>